<dbReference type="EMBL" id="RPEM01000016">
    <property type="protein sequence ID" value="TGD41708.1"/>
    <property type="molecule type" value="Genomic_DNA"/>
</dbReference>
<organism evidence="1 2">
    <name type="scientific">Pseudotabrizicola sediminis</name>
    <dbReference type="NCBI Taxonomy" id="2486418"/>
    <lineage>
        <taxon>Bacteria</taxon>
        <taxon>Pseudomonadati</taxon>
        <taxon>Pseudomonadota</taxon>
        <taxon>Alphaproteobacteria</taxon>
        <taxon>Rhodobacterales</taxon>
        <taxon>Paracoccaceae</taxon>
        <taxon>Pseudotabrizicola</taxon>
    </lineage>
</organism>
<dbReference type="CDD" id="cd13571">
    <property type="entry name" value="PBP2_PnhD_1"/>
    <property type="match status" value="1"/>
</dbReference>
<dbReference type="PANTHER" id="PTHR35841">
    <property type="entry name" value="PHOSPHONATES-BINDING PERIPLASMIC PROTEIN"/>
    <property type="match status" value="1"/>
</dbReference>
<evidence type="ECO:0000313" key="2">
    <source>
        <dbReference type="Proteomes" id="UP000297741"/>
    </source>
</evidence>
<name>A0ABY2KHF6_9RHOB</name>
<dbReference type="PANTHER" id="PTHR35841:SF1">
    <property type="entry name" value="PHOSPHONATES-BINDING PERIPLASMIC PROTEIN"/>
    <property type="match status" value="1"/>
</dbReference>
<proteinExistence type="predicted"/>
<comment type="caution">
    <text evidence="1">The sequence shown here is derived from an EMBL/GenBank/DDBJ whole genome shotgun (WGS) entry which is preliminary data.</text>
</comment>
<evidence type="ECO:0000313" key="1">
    <source>
        <dbReference type="EMBL" id="TGD41708.1"/>
    </source>
</evidence>
<sequence length="266" mass="29557">MPALAQAPPVIRFGLTPVFLDNDAQILDQFRSYLRAATGAEVQFTQRRTYKEVVALLILGDIDVAWLCGYPLLQHANELETLAMPVWRGDTRYQSYLIVPADSVAGAIEDLRDGIHAYSDPDSNSGYLVTVSELLRLGQKPETFFSKTFFTFGHRNVTVAVARKLADSGSVDGYVWEALAKEEPELANQTRVIWTSEWFGFPPICVPRALASTPVIQRLRQALFAMQDHPSGRNVLQALHLEGFAPPAPGDFDSIALRIQLLSRRG</sequence>
<dbReference type="Gene3D" id="3.40.190.10">
    <property type="entry name" value="Periplasmic binding protein-like II"/>
    <property type="match status" value="2"/>
</dbReference>
<dbReference type="SUPFAM" id="SSF53850">
    <property type="entry name" value="Periplasmic binding protein-like II"/>
    <property type="match status" value="1"/>
</dbReference>
<reference evidence="1 2" key="1">
    <citation type="submission" date="2018-11" db="EMBL/GenBank/DDBJ databases">
        <title>Tabrizicola sp. isolated from sediment of alpine lake.</title>
        <authorList>
            <person name="Liu Z."/>
        </authorList>
    </citation>
    <scope>NUCLEOTIDE SEQUENCE [LARGE SCALE GENOMIC DNA]</scope>
    <source>
        <strain evidence="1 2">DRYC-M-16</strain>
    </source>
</reference>
<dbReference type="RefSeq" id="WP_135433583.1">
    <property type="nucleotide sequence ID" value="NZ_RPEM01000016.1"/>
</dbReference>
<dbReference type="Pfam" id="PF12974">
    <property type="entry name" value="Phosphonate-bd"/>
    <property type="match status" value="1"/>
</dbReference>
<gene>
    <name evidence="1" type="ORF">EEB11_17560</name>
</gene>
<accession>A0ABY2KHF6</accession>
<protein>
    <submittedName>
        <fullName evidence="1">Phosphonate ABC transporter substrate-binding protein</fullName>
    </submittedName>
</protein>
<keyword evidence="2" id="KW-1185">Reference proteome</keyword>
<dbReference type="Proteomes" id="UP000297741">
    <property type="component" value="Unassembled WGS sequence"/>
</dbReference>